<dbReference type="AlphaFoldDB" id="A0A0U1LJ90"/>
<gene>
    <name evidence="2" type="ORF">PISL3812_00198</name>
</gene>
<organism evidence="2 3">
    <name type="scientific">Talaromyces islandicus</name>
    <name type="common">Penicillium islandicum</name>
    <dbReference type="NCBI Taxonomy" id="28573"/>
    <lineage>
        <taxon>Eukaryota</taxon>
        <taxon>Fungi</taxon>
        <taxon>Dikarya</taxon>
        <taxon>Ascomycota</taxon>
        <taxon>Pezizomycotina</taxon>
        <taxon>Eurotiomycetes</taxon>
        <taxon>Eurotiomycetidae</taxon>
        <taxon>Eurotiales</taxon>
        <taxon>Trichocomaceae</taxon>
        <taxon>Talaromyces</taxon>
        <taxon>Talaromyces sect. Islandici</taxon>
    </lineage>
</organism>
<proteinExistence type="predicted"/>
<dbReference type="PANTHER" id="PTHR35567:SF1">
    <property type="entry name" value="CONSERVED FUNGAL PROTEIN (AFU_ORTHOLOGUE AFUA_1G14230)"/>
    <property type="match status" value="1"/>
</dbReference>
<dbReference type="EMBL" id="CVMT01000001">
    <property type="protein sequence ID" value="CRG82852.1"/>
    <property type="molecule type" value="Genomic_DNA"/>
</dbReference>
<dbReference type="InterPro" id="IPR021851">
    <property type="entry name" value="DUF3455"/>
</dbReference>
<accession>A0A0U1LJ90</accession>
<feature type="signal peptide" evidence="1">
    <location>
        <begin position="1"/>
        <end position="16"/>
    </location>
</feature>
<dbReference type="PANTHER" id="PTHR35567">
    <property type="entry name" value="MALATE DEHYDROGENASE (AFU_ORTHOLOGUE AFUA_2G13800)"/>
    <property type="match status" value="1"/>
</dbReference>
<evidence type="ECO:0008006" key="4">
    <source>
        <dbReference type="Google" id="ProtNLM"/>
    </source>
</evidence>
<keyword evidence="1" id="KW-0732">Signal</keyword>
<protein>
    <recommendedName>
        <fullName evidence="4">Malate dehydrogenase</fullName>
    </recommendedName>
</protein>
<feature type="chain" id="PRO_5006711001" description="Malate dehydrogenase" evidence="1">
    <location>
        <begin position="17"/>
        <end position="245"/>
    </location>
</feature>
<evidence type="ECO:0000256" key="1">
    <source>
        <dbReference type="SAM" id="SignalP"/>
    </source>
</evidence>
<reference evidence="2 3" key="1">
    <citation type="submission" date="2015-04" db="EMBL/GenBank/DDBJ databases">
        <authorList>
            <person name="Syromyatnikov M.Y."/>
            <person name="Popov V.N."/>
        </authorList>
    </citation>
    <scope>NUCLEOTIDE SEQUENCE [LARGE SCALE GENOMIC DNA]</scope>
    <source>
        <strain evidence="2">WF-38-12</strain>
    </source>
</reference>
<dbReference type="Proteomes" id="UP000054383">
    <property type="component" value="Unassembled WGS sequence"/>
</dbReference>
<evidence type="ECO:0000313" key="3">
    <source>
        <dbReference type="Proteomes" id="UP000054383"/>
    </source>
</evidence>
<sequence>MLASFIFFTFMAMAMGSPVPSTIWRPHHRDGSNFFSSLTGTCSLNMSSIPSAANFTSTLPTPTGQRLQYVAVGRGIQNYTCDSSDPTATPAPVGAIAALYNANCVVQNYAYMIDKIPDLLLQFSVNSTKDEILASDSPNLLGHHRFGNSTTAVFDLNTASHEYGEVVAHKADSMKAPNISPAGQSPSANGAVAWLYLLPSAESTADTTSVYRTHTAGGSAPATCEGQKGGTLSVEYAALYWFFKK</sequence>
<dbReference type="OrthoDB" id="1859733at2759"/>
<evidence type="ECO:0000313" key="2">
    <source>
        <dbReference type="EMBL" id="CRG82852.1"/>
    </source>
</evidence>
<name>A0A0U1LJ90_TALIS</name>
<dbReference type="Pfam" id="PF11937">
    <property type="entry name" value="DUF3455"/>
    <property type="match status" value="1"/>
</dbReference>
<keyword evidence="3" id="KW-1185">Reference proteome</keyword>
<dbReference type="OMA" id="QYWVYGP"/>